<protein>
    <submittedName>
        <fullName evidence="1">Uncharacterized protein</fullName>
    </submittedName>
</protein>
<evidence type="ECO:0000313" key="2">
    <source>
        <dbReference type="Proteomes" id="UP001169027"/>
    </source>
</evidence>
<evidence type="ECO:0000313" key="1">
    <source>
        <dbReference type="EMBL" id="MDO1537025.1"/>
    </source>
</evidence>
<reference evidence="1" key="1">
    <citation type="submission" date="2023-06" db="EMBL/GenBank/DDBJ databases">
        <authorList>
            <person name="Jiang Y."/>
            <person name="Liu Q."/>
        </authorList>
    </citation>
    <scope>NUCLEOTIDE SEQUENCE</scope>
    <source>
        <strain evidence="1">CGMCC 1.12090</strain>
    </source>
</reference>
<gene>
    <name evidence="1" type="ORF">Q2T77_32640</name>
</gene>
<sequence length="101" mass="10730">MATYAELLSASENETLRNKVRVACVIAAEVVRTEAGTVTNHANRLIWAKSVYISPDSVTQRMLWAVLAQNAAATLAQIVGATDSTVQTAVNNAIDVFAQPG</sequence>
<comment type="caution">
    <text evidence="1">The sequence shown here is derived from an EMBL/GenBank/DDBJ whole genome shotgun (WGS) entry which is preliminary data.</text>
</comment>
<accession>A0ABT8SDM4</accession>
<dbReference type="EMBL" id="JAUKVY010000034">
    <property type="protein sequence ID" value="MDO1537025.1"/>
    <property type="molecule type" value="Genomic_DNA"/>
</dbReference>
<organism evidence="1 2">
    <name type="scientific">Variovorax ginsengisoli</name>
    <dbReference type="NCBI Taxonomy" id="363844"/>
    <lineage>
        <taxon>Bacteria</taxon>
        <taxon>Pseudomonadati</taxon>
        <taxon>Pseudomonadota</taxon>
        <taxon>Betaproteobacteria</taxon>
        <taxon>Burkholderiales</taxon>
        <taxon>Comamonadaceae</taxon>
        <taxon>Variovorax</taxon>
    </lineage>
</organism>
<dbReference type="Proteomes" id="UP001169027">
    <property type="component" value="Unassembled WGS sequence"/>
</dbReference>
<proteinExistence type="predicted"/>
<name>A0ABT8SDM4_9BURK</name>
<keyword evidence="2" id="KW-1185">Reference proteome</keyword>
<dbReference type="RefSeq" id="WP_301815270.1">
    <property type="nucleotide sequence ID" value="NZ_JAUJZH010000034.1"/>
</dbReference>